<name>A0A835N0Z4_9ROSI</name>
<proteinExistence type="predicted"/>
<dbReference type="Proteomes" id="UP000657918">
    <property type="component" value="Chromosome 4"/>
</dbReference>
<comment type="caution">
    <text evidence="1">The sequence shown here is derived from an EMBL/GenBank/DDBJ whole genome shotgun (WGS) entry which is preliminary data.</text>
</comment>
<dbReference type="EMBL" id="JADGMS010000004">
    <property type="protein sequence ID" value="KAF9684425.1"/>
    <property type="molecule type" value="Genomic_DNA"/>
</dbReference>
<sequence length="91" mass="10193">MELGSVINFNDLHANLVAHSSANVHIKRFILNFLESLKASLTRFNKKMLKVKDLIKHASINGVRSKTLGRELHALLNRGLLKAKQAIEGHI</sequence>
<evidence type="ECO:0000313" key="1">
    <source>
        <dbReference type="EMBL" id="KAF9684425.1"/>
    </source>
</evidence>
<organism evidence="1 2">
    <name type="scientific">Salix dunnii</name>
    <dbReference type="NCBI Taxonomy" id="1413687"/>
    <lineage>
        <taxon>Eukaryota</taxon>
        <taxon>Viridiplantae</taxon>
        <taxon>Streptophyta</taxon>
        <taxon>Embryophyta</taxon>
        <taxon>Tracheophyta</taxon>
        <taxon>Spermatophyta</taxon>
        <taxon>Magnoliopsida</taxon>
        <taxon>eudicotyledons</taxon>
        <taxon>Gunneridae</taxon>
        <taxon>Pentapetalae</taxon>
        <taxon>rosids</taxon>
        <taxon>fabids</taxon>
        <taxon>Malpighiales</taxon>
        <taxon>Salicaceae</taxon>
        <taxon>Saliceae</taxon>
        <taxon>Salix</taxon>
    </lineage>
</organism>
<protein>
    <submittedName>
        <fullName evidence="1">Uncharacterized protein</fullName>
    </submittedName>
</protein>
<keyword evidence="2" id="KW-1185">Reference proteome</keyword>
<accession>A0A835N0Z4</accession>
<gene>
    <name evidence="1" type="ORF">SADUNF_Sadunf04G0117000</name>
</gene>
<evidence type="ECO:0000313" key="2">
    <source>
        <dbReference type="Proteomes" id="UP000657918"/>
    </source>
</evidence>
<dbReference type="AlphaFoldDB" id="A0A835N0Z4"/>
<reference evidence="1 2" key="1">
    <citation type="submission" date="2020-10" db="EMBL/GenBank/DDBJ databases">
        <title>Plant Genome Project.</title>
        <authorList>
            <person name="Zhang R.-G."/>
        </authorList>
    </citation>
    <scope>NUCLEOTIDE SEQUENCE [LARGE SCALE GENOMIC DNA]</scope>
    <source>
        <strain evidence="1">FAFU-HL-1</strain>
        <tissue evidence="1">Leaf</tissue>
    </source>
</reference>